<organism evidence="1 2">
    <name type="scientific">Candidatus Staskawiczbacteria bacterium RIFCSPLOWO2_01_FULL_37_25b</name>
    <dbReference type="NCBI Taxonomy" id="1802213"/>
    <lineage>
        <taxon>Bacteria</taxon>
        <taxon>Candidatus Staskawicziibacteriota</taxon>
    </lineage>
</organism>
<comment type="caution">
    <text evidence="1">The sequence shown here is derived from an EMBL/GenBank/DDBJ whole genome shotgun (WGS) entry which is preliminary data.</text>
</comment>
<reference evidence="1 2" key="1">
    <citation type="journal article" date="2016" name="Nat. Commun.">
        <title>Thousands of microbial genomes shed light on interconnected biogeochemical processes in an aquifer system.</title>
        <authorList>
            <person name="Anantharaman K."/>
            <person name="Brown C.T."/>
            <person name="Hug L.A."/>
            <person name="Sharon I."/>
            <person name="Castelle C.J."/>
            <person name="Probst A.J."/>
            <person name="Thomas B.C."/>
            <person name="Singh A."/>
            <person name="Wilkins M.J."/>
            <person name="Karaoz U."/>
            <person name="Brodie E.L."/>
            <person name="Williams K.H."/>
            <person name="Hubbard S.S."/>
            <person name="Banfield J.F."/>
        </authorList>
    </citation>
    <scope>NUCLEOTIDE SEQUENCE [LARGE SCALE GENOMIC DNA]</scope>
</reference>
<dbReference type="AlphaFoldDB" id="A0A1G2IBR1"/>
<protein>
    <submittedName>
        <fullName evidence="1">Uncharacterized protein</fullName>
    </submittedName>
</protein>
<gene>
    <name evidence="1" type="ORF">A2998_03380</name>
</gene>
<proteinExistence type="predicted"/>
<evidence type="ECO:0000313" key="1">
    <source>
        <dbReference type="EMBL" id="OGZ72212.1"/>
    </source>
</evidence>
<accession>A0A1G2IBR1</accession>
<dbReference type="Proteomes" id="UP000178826">
    <property type="component" value="Unassembled WGS sequence"/>
</dbReference>
<sequence length="103" mass="11679">MDFIIKNISENIAGVARKIGYVIIDAKENSEYNLVRKLTGENYPRFHIFVRQAGDRLLFGLHLDQKQPSYKGSHAHSGEYEGPVVEDEADRIKEILTAHPVLS</sequence>
<evidence type="ECO:0000313" key="2">
    <source>
        <dbReference type="Proteomes" id="UP000178826"/>
    </source>
</evidence>
<name>A0A1G2IBR1_9BACT</name>
<dbReference type="EMBL" id="MHOZ01000043">
    <property type="protein sequence ID" value="OGZ72212.1"/>
    <property type="molecule type" value="Genomic_DNA"/>
</dbReference>